<evidence type="ECO:0000313" key="10">
    <source>
        <dbReference type="Proteomes" id="UP001250791"/>
    </source>
</evidence>
<keyword evidence="8" id="KW-0732">Signal</keyword>
<evidence type="ECO:0000256" key="8">
    <source>
        <dbReference type="SAM" id="SignalP"/>
    </source>
</evidence>
<feature type="signal peptide" evidence="8">
    <location>
        <begin position="1"/>
        <end position="27"/>
    </location>
</feature>
<evidence type="ECO:0000256" key="6">
    <source>
        <dbReference type="ARBA" id="ARBA00025321"/>
    </source>
</evidence>
<feature type="region of interest" description="Disordered" evidence="7">
    <location>
        <begin position="116"/>
        <end position="135"/>
    </location>
</feature>
<evidence type="ECO:0000256" key="2">
    <source>
        <dbReference type="ARBA" id="ARBA00010270"/>
    </source>
</evidence>
<comment type="caution">
    <text evidence="9">The sequence shown here is derived from an EMBL/GenBank/DDBJ whole genome shotgun (WGS) entry which is preliminary data.</text>
</comment>
<protein>
    <recommendedName>
        <fullName evidence="3">Lectin-like protein BA14k</fullName>
    </recommendedName>
</protein>
<dbReference type="EMBL" id="JAVDUP010000001">
    <property type="protein sequence ID" value="MDR6899562.1"/>
    <property type="molecule type" value="Genomic_DNA"/>
</dbReference>
<feature type="chain" id="PRO_5047336400" description="Lectin-like protein BA14k" evidence="8">
    <location>
        <begin position="28"/>
        <end position="135"/>
    </location>
</feature>
<proteinExistence type="inferred from homology"/>
<comment type="similarity">
    <text evidence="2">Belongs to the BA14k family.</text>
</comment>
<evidence type="ECO:0000256" key="4">
    <source>
        <dbReference type="ARBA" id="ARBA00022475"/>
    </source>
</evidence>
<sequence>MFTIARSITAAGFGFLLAAGAVMPANAITMPALTVPATEQPEIIQVRDHGHGHGHHHHHNRWGSGHRLHGSDSYYDDDSDSGVLFKSFVTGTLFNSQRSQSYYGSHARDCASRYRSYRPSDNTYQPSHGPRQLCR</sequence>
<organism evidence="9 10">
    <name type="scientific">Rhizobium miluonense</name>
    <dbReference type="NCBI Taxonomy" id="411945"/>
    <lineage>
        <taxon>Bacteria</taxon>
        <taxon>Pseudomonadati</taxon>
        <taxon>Pseudomonadota</taxon>
        <taxon>Alphaproteobacteria</taxon>
        <taxon>Hyphomicrobiales</taxon>
        <taxon>Rhizobiaceae</taxon>
        <taxon>Rhizobium/Agrobacterium group</taxon>
        <taxon>Rhizobium</taxon>
    </lineage>
</organism>
<comment type="subcellular location">
    <subcellularLocation>
        <location evidence="1">Membrane</location>
        <topology evidence="1">Single-pass membrane protein</topology>
    </subcellularLocation>
</comment>
<dbReference type="Proteomes" id="UP001250791">
    <property type="component" value="Unassembled WGS sequence"/>
</dbReference>
<keyword evidence="4" id="KW-1003">Cell membrane</keyword>
<evidence type="ECO:0000256" key="3">
    <source>
        <dbReference type="ARBA" id="ARBA00020552"/>
    </source>
</evidence>
<evidence type="ECO:0000313" key="9">
    <source>
        <dbReference type="EMBL" id="MDR6899562.1"/>
    </source>
</evidence>
<accession>A0ABU1SMK2</accession>
<name>A0ABU1SMK2_9HYPH</name>
<reference evidence="9 10" key="1">
    <citation type="submission" date="2023-07" db="EMBL/GenBank/DDBJ databases">
        <title>Sorghum-associated microbial communities from plants grown in Nebraska, USA.</title>
        <authorList>
            <person name="Schachtman D."/>
        </authorList>
    </citation>
    <scope>NUCLEOTIDE SEQUENCE [LARGE SCALE GENOMIC DNA]</scope>
    <source>
        <strain evidence="9 10">3199</strain>
    </source>
</reference>
<keyword evidence="4" id="KW-0472">Membrane</keyword>
<dbReference type="Pfam" id="PF07886">
    <property type="entry name" value="BA14K"/>
    <property type="match status" value="1"/>
</dbReference>
<evidence type="ECO:0000256" key="1">
    <source>
        <dbReference type="ARBA" id="ARBA00004167"/>
    </source>
</evidence>
<keyword evidence="5" id="KW-0430">Lectin</keyword>
<evidence type="ECO:0000256" key="5">
    <source>
        <dbReference type="ARBA" id="ARBA00022734"/>
    </source>
</evidence>
<dbReference type="RefSeq" id="WP_112414666.1">
    <property type="nucleotide sequence ID" value="NZ_JAVDUP010000001.1"/>
</dbReference>
<comment type="function">
    <text evidence="6">Has immunoglobulin-binding and hemagglutination properties, and can bind to mannose. Essential for virulence. May be involved in LPS biosynthesis or polysaccharide transport.</text>
</comment>
<evidence type="ECO:0000256" key="7">
    <source>
        <dbReference type="SAM" id="MobiDB-lite"/>
    </source>
</evidence>
<gene>
    <name evidence="9" type="ORF">J2W52_001150</name>
</gene>
<dbReference type="InterPro" id="IPR012413">
    <property type="entry name" value="BA14K"/>
</dbReference>
<keyword evidence="10" id="KW-1185">Reference proteome</keyword>